<feature type="transmembrane region" description="Helical" evidence="1">
    <location>
        <begin position="51"/>
        <end position="72"/>
    </location>
</feature>
<dbReference type="AlphaFoldDB" id="A0A399EHN7"/>
<sequence>MMVKMDQREGFLFKETQSTPGLSWFLLAVLALSFAVLQLEPGLSRSGGSVALFLLILWAAVGFVFSSFTVEVDKQSIRVHLRGGFFRKQFPVSEAVEVGVEELNPFLGFGVRYRSGLFVFRLNAGPVVRVRFANGDVLLISHPRAEDLARAISTAMWLSRRAG</sequence>
<proteinExistence type="predicted"/>
<evidence type="ECO:0000313" key="2">
    <source>
        <dbReference type="EMBL" id="RIH83206.1"/>
    </source>
</evidence>
<evidence type="ECO:0000256" key="1">
    <source>
        <dbReference type="SAM" id="Phobius"/>
    </source>
</evidence>
<evidence type="ECO:0008006" key="4">
    <source>
        <dbReference type="Google" id="ProtNLM"/>
    </source>
</evidence>
<name>A0A399EHN7_9DEIN</name>
<comment type="caution">
    <text evidence="2">The sequence shown here is derived from an EMBL/GenBank/DDBJ whole genome shotgun (WGS) entry which is preliminary data.</text>
</comment>
<dbReference type="EMBL" id="QWLA01000082">
    <property type="protein sequence ID" value="RIH83206.1"/>
    <property type="molecule type" value="Genomic_DNA"/>
</dbReference>
<feature type="transmembrane region" description="Helical" evidence="1">
    <location>
        <begin position="21"/>
        <end position="39"/>
    </location>
</feature>
<gene>
    <name evidence="2" type="ORF">Mrose_03118</name>
</gene>
<keyword evidence="3" id="KW-1185">Reference proteome</keyword>
<reference evidence="2 3" key="1">
    <citation type="submission" date="2018-08" db="EMBL/GenBank/DDBJ databases">
        <title>Meiothermus roseus NBRC 110900 genome sequencing project.</title>
        <authorList>
            <person name="Da Costa M.S."/>
            <person name="Albuquerque L."/>
            <person name="Raposo P."/>
            <person name="Froufe H.J.C."/>
            <person name="Barroso C.S."/>
            <person name="Egas C."/>
        </authorList>
    </citation>
    <scope>NUCLEOTIDE SEQUENCE [LARGE SCALE GENOMIC DNA]</scope>
    <source>
        <strain evidence="2 3">NBRC 110900</strain>
    </source>
</reference>
<evidence type="ECO:0000313" key="3">
    <source>
        <dbReference type="Proteomes" id="UP000265341"/>
    </source>
</evidence>
<organism evidence="2 3">
    <name type="scientific">Calidithermus roseus</name>
    <dbReference type="NCBI Taxonomy" id="1644118"/>
    <lineage>
        <taxon>Bacteria</taxon>
        <taxon>Thermotogati</taxon>
        <taxon>Deinococcota</taxon>
        <taxon>Deinococci</taxon>
        <taxon>Thermales</taxon>
        <taxon>Thermaceae</taxon>
        <taxon>Calidithermus</taxon>
    </lineage>
</organism>
<accession>A0A399EHN7</accession>
<keyword evidence="1" id="KW-0472">Membrane</keyword>
<dbReference type="Proteomes" id="UP000265341">
    <property type="component" value="Unassembled WGS sequence"/>
</dbReference>
<keyword evidence="1" id="KW-1133">Transmembrane helix</keyword>
<protein>
    <recommendedName>
        <fullName evidence="4">Bacterial Pleckstrin homology domain-containing protein</fullName>
    </recommendedName>
</protein>
<keyword evidence="1" id="KW-0812">Transmembrane</keyword>